<organism evidence="1 2">
    <name type="scientific">Thelephora ganbajun</name>
    <name type="common">Ganba fungus</name>
    <dbReference type="NCBI Taxonomy" id="370292"/>
    <lineage>
        <taxon>Eukaryota</taxon>
        <taxon>Fungi</taxon>
        <taxon>Dikarya</taxon>
        <taxon>Basidiomycota</taxon>
        <taxon>Agaricomycotina</taxon>
        <taxon>Agaricomycetes</taxon>
        <taxon>Thelephorales</taxon>
        <taxon>Thelephoraceae</taxon>
        <taxon>Thelephora</taxon>
    </lineage>
</organism>
<accession>A0ACB6ZRN9</accession>
<comment type="caution">
    <text evidence="1">The sequence shown here is derived from an EMBL/GenBank/DDBJ whole genome shotgun (WGS) entry which is preliminary data.</text>
</comment>
<dbReference type="EMBL" id="MU117971">
    <property type="protein sequence ID" value="KAF9652050.1"/>
    <property type="molecule type" value="Genomic_DNA"/>
</dbReference>
<keyword evidence="2" id="KW-1185">Reference proteome</keyword>
<evidence type="ECO:0000313" key="2">
    <source>
        <dbReference type="Proteomes" id="UP000886501"/>
    </source>
</evidence>
<protein>
    <submittedName>
        <fullName evidence="1">Uncharacterized protein</fullName>
    </submittedName>
</protein>
<reference evidence="1" key="1">
    <citation type="submission" date="2019-10" db="EMBL/GenBank/DDBJ databases">
        <authorList>
            <consortium name="DOE Joint Genome Institute"/>
            <person name="Kuo A."/>
            <person name="Miyauchi S."/>
            <person name="Kiss E."/>
            <person name="Drula E."/>
            <person name="Kohler A."/>
            <person name="Sanchez-Garcia M."/>
            <person name="Andreopoulos B."/>
            <person name="Barry K.W."/>
            <person name="Bonito G."/>
            <person name="Buee M."/>
            <person name="Carver A."/>
            <person name="Chen C."/>
            <person name="Cichocki N."/>
            <person name="Clum A."/>
            <person name="Culley D."/>
            <person name="Crous P.W."/>
            <person name="Fauchery L."/>
            <person name="Girlanda M."/>
            <person name="Hayes R."/>
            <person name="Keri Z."/>
            <person name="Labutti K."/>
            <person name="Lipzen A."/>
            <person name="Lombard V."/>
            <person name="Magnuson J."/>
            <person name="Maillard F."/>
            <person name="Morin E."/>
            <person name="Murat C."/>
            <person name="Nolan M."/>
            <person name="Ohm R."/>
            <person name="Pangilinan J."/>
            <person name="Pereira M."/>
            <person name="Perotto S."/>
            <person name="Peter M."/>
            <person name="Riley R."/>
            <person name="Sitrit Y."/>
            <person name="Stielow B."/>
            <person name="Szollosi G."/>
            <person name="Zifcakova L."/>
            <person name="Stursova M."/>
            <person name="Spatafora J.W."/>
            <person name="Tedersoo L."/>
            <person name="Vaario L.-M."/>
            <person name="Yamada A."/>
            <person name="Yan M."/>
            <person name="Wang P."/>
            <person name="Xu J."/>
            <person name="Bruns T."/>
            <person name="Baldrian P."/>
            <person name="Vilgalys R."/>
            <person name="Henrissat B."/>
            <person name="Grigoriev I.V."/>
            <person name="Hibbett D."/>
            <person name="Nagy L.G."/>
            <person name="Martin F.M."/>
        </authorList>
    </citation>
    <scope>NUCLEOTIDE SEQUENCE</scope>
    <source>
        <strain evidence="1">P2</strain>
    </source>
</reference>
<dbReference type="Proteomes" id="UP000886501">
    <property type="component" value="Unassembled WGS sequence"/>
</dbReference>
<reference evidence="1" key="2">
    <citation type="journal article" date="2020" name="Nat. Commun.">
        <title>Large-scale genome sequencing of mycorrhizal fungi provides insights into the early evolution of symbiotic traits.</title>
        <authorList>
            <person name="Miyauchi S."/>
            <person name="Kiss E."/>
            <person name="Kuo A."/>
            <person name="Drula E."/>
            <person name="Kohler A."/>
            <person name="Sanchez-Garcia M."/>
            <person name="Morin E."/>
            <person name="Andreopoulos B."/>
            <person name="Barry K.W."/>
            <person name="Bonito G."/>
            <person name="Buee M."/>
            <person name="Carver A."/>
            <person name="Chen C."/>
            <person name="Cichocki N."/>
            <person name="Clum A."/>
            <person name="Culley D."/>
            <person name="Crous P.W."/>
            <person name="Fauchery L."/>
            <person name="Girlanda M."/>
            <person name="Hayes R.D."/>
            <person name="Keri Z."/>
            <person name="LaButti K."/>
            <person name="Lipzen A."/>
            <person name="Lombard V."/>
            <person name="Magnuson J."/>
            <person name="Maillard F."/>
            <person name="Murat C."/>
            <person name="Nolan M."/>
            <person name="Ohm R.A."/>
            <person name="Pangilinan J."/>
            <person name="Pereira M.F."/>
            <person name="Perotto S."/>
            <person name="Peter M."/>
            <person name="Pfister S."/>
            <person name="Riley R."/>
            <person name="Sitrit Y."/>
            <person name="Stielow J.B."/>
            <person name="Szollosi G."/>
            <person name="Zifcakova L."/>
            <person name="Stursova M."/>
            <person name="Spatafora J.W."/>
            <person name="Tedersoo L."/>
            <person name="Vaario L.M."/>
            <person name="Yamada A."/>
            <person name="Yan M."/>
            <person name="Wang P."/>
            <person name="Xu J."/>
            <person name="Bruns T."/>
            <person name="Baldrian P."/>
            <person name="Vilgalys R."/>
            <person name="Dunand C."/>
            <person name="Henrissat B."/>
            <person name="Grigoriev I.V."/>
            <person name="Hibbett D."/>
            <person name="Nagy L.G."/>
            <person name="Martin F.M."/>
        </authorList>
    </citation>
    <scope>NUCLEOTIDE SEQUENCE</scope>
    <source>
        <strain evidence="1">P2</strain>
    </source>
</reference>
<name>A0ACB6ZRN9_THEGA</name>
<proteinExistence type="predicted"/>
<gene>
    <name evidence="1" type="ORF">BDM02DRAFT_360015</name>
</gene>
<sequence>MTSIEVGFRSNPIAETTMNDGWLSKEISQIIVSPHISFPKPPGSLLRMGPGPVDLFSTRFNNTFAFDVKATVAGKNVSRDELKERLLGLQKHWKAEEVNFQDESEGPHSETVVHVSSGKTISMSAETEVEGGRRVIKKFTLDGDPSLFE</sequence>
<evidence type="ECO:0000313" key="1">
    <source>
        <dbReference type="EMBL" id="KAF9652050.1"/>
    </source>
</evidence>